<proteinExistence type="inferred from homology"/>
<feature type="compositionally biased region" description="Low complexity" evidence="2">
    <location>
        <begin position="108"/>
        <end position="117"/>
    </location>
</feature>
<reference evidence="3 4" key="1">
    <citation type="journal article" date="2017" name="Curr. Biol.">
        <title>Genome architecture and evolution of a unichromosomal asexual nematode.</title>
        <authorList>
            <person name="Fradin H."/>
            <person name="Zegar C."/>
            <person name="Gutwein M."/>
            <person name="Lucas J."/>
            <person name="Kovtun M."/>
            <person name="Corcoran D."/>
            <person name="Baugh L.R."/>
            <person name="Kiontke K."/>
            <person name="Gunsalus K."/>
            <person name="Fitch D.H."/>
            <person name="Piano F."/>
        </authorList>
    </citation>
    <scope>NUCLEOTIDE SEQUENCE [LARGE SCALE GENOMIC DNA]</scope>
    <source>
        <strain evidence="3">PF1309</strain>
    </source>
</reference>
<feature type="compositionally biased region" description="Low complexity" evidence="2">
    <location>
        <begin position="376"/>
        <end position="394"/>
    </location>
</feature>
<dbReference type="SUPFAM" id="SSF46934">
    <property type="entry name" value="UBA-like"/>
    <property type="match status" value="1"/>
</dbReference>
<evidence type="ECO:0000313" key="3">
    <source>
        <dbReference type="EMBL" id="PAV73309.1"/>
    </source>
</evidence>
<feature type="region of interest" description="Disordered" evidence="2">
    <location>
        <begin position="344"/>
        <end position="394"/>
    </location>
</feature>
<feature type="compositionally biased region" description="Gly residues" evidence="2">
    <location>
        <begin position="364"/>
        <end position="375"/>
    </location>
</feature>
<sequence length="394" mass="41085">MPPKQDTNKIMADKVQRVREVVRGNVKTDDIILALHSFDLNVEKTIQAFCEGGVSEVLDDWVRPAGSGKNKKKKGGNAQPQPPAQQKSSTSTSVATSVTTNSEQLPANGQQQNRQNGTGQGKKAKPSQNVAPQVQHNEAPKVNGDSGASKAKPNQVRENVPIAAPHERYPAGSLKDQIHNAFESLRTALNQREKQLMASAADNSLHFSFDDHLRVLIHNFGQLSHTNGPLANGKPAGVRPGAASSATAAAPKARSPDLVSAIKHTTSQSSLSSSVGADSGVNLSPTHKEGQRAEVPSSNSVAGGGISMSSDSLSADQLAEIQKVIQMQLAAKGINTSLFASAANAAPVAPRRPKKTDGPDNGKKAGGGKGQGNAGGQHNNNNGGKPKNPKISIL</sequence>
<keyword evidence="4" id="KW-1185">Reference proteome</keyword>
<dbReference type="GO" id="GO:0005737">
    <property type="term" value="C:cytoplasm"/>
    <property type="evidence" value="ECO:0007669"/>
    <property type="project" value="TreeGrafter"/>
</dbReference>
<dbReference type="InterPro" id="IPR009816">
    <property type="entry name" value="SPATS2-like"/>
</dbReference>
<organism evidence="3 4">
    <name type="scientific">Diploscapter pachys</name>
    <dbReference type="NCBI Taxonomy" id="2018661"/>
    <lineage>
        <taxon>Eukaryota</taxon>
        <taxon>Metazoa</taxon>
        <taxon>Ecdysozoa</taxon>
        <taxon>Nematoda</taxon>
        <taxon>Chromadorea</taxon>
        <taxon>Rhabditida</taxon>
        <taxon>Rhabditina</taxon>
        <taxon>Rhabditomorpha</taxon>
        <taxon>Rhabditoidea</taxon>
        <taxon>Rhabditidae</taxon>
        <taxon>Diploscapter</taxon>
    </lineage>
</organism>
<comment type="similarity">
    <text evidence="1">Belongs to the SPATS2 family.</text>
</comment>
<dbReference type="InterPro" id="IPR009060">
    <property type="entry name" value="UBA-like_sf"/>
</dbReference>
<feature type="compositionally biased region" description="Polar residues" evidence="2">
    <location>
        <begin position="296"/>
        <end position="310"/>
    </location>
</feature>
<dbReference type="PANTHER" id="PTHR15623:SF11">
    <property type="entry name" value="SPERMATOGENESIS-ASSOCIATED SERINE-RICH PROTEIN 2"/>
    <property type="match status" value="1"/>
</dbReference>
<evidence type="ECO:0000256" key="2">
    <source>
        <dbReference type="SAM" id="MobiDB-lite"/>
    </source>
</evidence>
<comment type="caution">
    <text evidence="3">The sequence shown here is derived from an EMBL/GenBank/DDBJ whole genome shotgun (WGS) entry which is preliminary data.</text>
</comment>
<protein>
    <recommendedName>
        <fullName evidence="5">CUE domain-containing protein</fullName>
    </recommendedName>
</protein>
<feature type="region of interest" description="Disordered" evidence="2">
    <location>
        <begin position="65"/>
        <end position="132"/>
    </location>
</feature>
<dbReference type="PANTHER" id="PTHR15623">
    <property type="entry name" value="SPERMATOGENESIS-ASSOCIATED SERINE-RICH PROTEIN 2-RELATED"/>
    <property type="match status" value="1"/>
</dbReference>
<dbReference type="EMBL" id="LIAE01008627">
    <property type="protein sequence ID" value="PAV73309.1"/>
    <property type="molecule type" value="Genomic_DNA"/>
</dbReference>
<feature type="region of interest" description="Disordered" evidence="2">
    <location>
        <begin position="231"/>
        <end position="310"/>
    </location>
</feature>
<feature type="compositionally biased region" description="Low complexity" evidence="2">
    <location>
        <begin position="240"/>
        <end position="253"/>
    </location>
</feature>
<dbReference type="OrthoDB" id="6136201at2759"/>
<accession>A0A2A2KHH9</accession>
<name>A0A2A2KHH9_9BILA</name>
<evidence type="ECO:0000256" key="1">
    <source>
        <dbReference type="ARBA" id="ARBA00007105"/>
    </source>
</evidence>
<dbReference type="AlphaFoldDB" id="A0A2A2KHH9"/>
<gene>
    <name evidence="3" type="ORF">WR25_18889</name>
</gene>
<dbReference type="STRING" id="2018661.A0A2A2KHH9"/>
<feature type="compositionally biased region" description="Low complexity" evidence="2">
    <location>
        <begin position="76"/>
        <end position="100"/>
    </location>
</feature>
<evidence type="ECO:0008006" key="5">
    <source>
        <dbReference type="Google" id="ProtNLM"/>
    </source>
</evidence>
<dbReference type="Proteomes" id="UP000218231">
    <property type="component" value="Unassembled WGS sequence"/>
</dbReference>
<evidence type="ECO:0000313" key="4">
    <source>
        <dbReference type="Proteomes" id="UP000218231"/>
    </source>
</evidence>